<organism evidence="1 2">
    <name type="scientific">Microthlaspi erraticum</name>
    <dbReference type="NCBI Taxonomy" id="1685480"/>
    <lineage>
        <taxon>Eukaryota</taxon>
        <taxon>Viridiplantae</taxon>
        <taxon>Streptophyta</taxon>
        <taxon>Embryophyta</taxon>
        <taxon>Tracheophyta</taxon>
        <taxon>Spermatophyta</taxon>
        <taxon>Magnoliopsida</taxon>
        <taxon>eudicotyledons</taxon>
        <taxon>Gunneridae</taxon>
        <taxon>Pentapetalae</taxon>
        <taxon>rosids</taxon>
        <taxon>malvids</taxon>
        <taxon>Brassicales</taxon>
        <taxon>Brassicaceae</taxon>
        <taxon>Coluteocarpeae</taxon>
        <taxon>Microthlaspi</taxon>
    </lineage>
</organism>
<dbReference type="AlphaFoldDB" id="A0A6D2JDB3"/>
<dbReference type="Proteomes" id="UP000467841">
    <property type="component" value="Unassembled WGS sequence"/>
</dbReference>
<gene>
    <name evidence="1" type="ORF">MERR_LOCUS22543</name>
</gene>
<dbReference type="EMBL" id="CACVBM020001155">
    <property type="protein sequence ID" value="CAA7035308.1"/>
    <property type="molecule type" value="Genomic_DNA"/>
</dbReference>
<comment type="caution">
    <text evidence="1">The sequence shown here is derived from an EMBL/GenBank/DDBJ whole genome shotgun (WGS) entry which is preliminary data.</text>
</comment>
<proteinExistence type="predicted"/>
<reference evidence="1" key="1">
    <citation type="submission" date="2020-01" db="EMBL/GenBank/DDBJ databases">
        <authorList>
            <person name="Mishra B."/>
        </authorList>
    </citation>
    <scope>NUCLEOTIDE SEQUENCE [LARGE SCALE GENOMIC DNA]</scope>
</reference>
<protein>
    <submittedName>
        <fullName evidence="1">Uncharacterized protein</fullName>
    </submittedName>
</protein>
<evidence type="ECO:0000313" key="2">
    <source>
        <dbReference type="Proteomes" id="UP000467841"/>
    </source>
</evidence>
<accession>A0A6D2JDB3</accession>
<keyword evidence="2" id="KW-1185">Reference proteome</keyword>
<sequence>MCNLTSLCAEPMDILLGERGIKGRPFFEKCLRSRNRQATYFEALRLAVSGNLYRAIILMESNGTEDPYSVLAAAILSILSGDEEDAGMLLRIFAEKHAPLNSDRARSLGICLTRQISSFCPSYFGRNISSFTYPPDLMPPCVFEHRQTPRICNTCSIYWSARRVYSML</sequence>
<name>A0A6D2JDB3_9BRAS</name>
<evidence type="ECO:0000313" key="1">
    <source>
        <dbReference type="EMBL" id="CAA7035308.1"/>
    </source>
</evidence>